<evidence type="ECO:0000313" key="12">
    <source>
        <dbReference type="Proteomes" id="UP001284901"/>
    </source>
</evidence>
<dbReference type="GO" id="GO:0005886">
    <property type="term" value="C:plasma membrane"/>
    <property type="evidence" value="ECO:0007669"/>
    <property type="project" value="UniProtKB-SubCell"/>
</dbReference>
<feature type="transmembrane region" description="Helical" evidence="7">
    <location>
        <begin position="168"/>
        <end position="186"/>
    </location>
</feature>
<dbReference type="GO" id="GO:0005524">
    <property type="term" value="F:ATP binding"/>
    <property type="evidence" value="ECO:0007669"/>
    <property type="project" value="UniProtKB-KW"/>
</dbReference>
<evidence type="ECO:0000256" key="1">
    <source>
        <dbReference type="ARBA" id="ARBA00004651"/>
    </source>
</evidence>
<dbReference type="GO" id="GO:0140359">
    <property type="term" value="F:ABC-type transporter activity"/>
    <property type="evidence" value="ECO:0007669"/>
    <property type="project" value="InterPro"/>
</dbReference>
<organism evidence="10 13">
    <name type="scientific">Actinotignum timonense</name>
    <dbReference type="NCBI Taxonomy" id="1870995"/>
    <lineage>
        <taxon>Bacteria</taxon>
        <taxon>Bacillati</taxon>
        <taxon>Actinomycetota</taxon>
        <taxon>Actinomycetes</taxon>
        <taxon>Actinomycetales</taxon>
        <taxon>Actinomycetaceae</taxon>
        <taxon>Actinotignum</taxon>
    </lineage>
</organism>
<dbReference type="EMBL" id="JAWNFY010000001">
    <property type="protein sequence ID" value="MDY5145510.1"/>
    <property type="molecule type" value="Genomic_DNA"/>
</dbReference>
<keyword evidence="6 7" id="KW-0472">Membrane</keyword>
<feature type="domain" description="ABC transmembrane type-1" evidence="9">
    <location>
        <begin position="27"/>
        <end position="310"/>
    </location>
</feature>
<dbReference type="NCBIfam" id="TIGR02868">
    <property type="entry name" value="CydC"/>
    <property type="match status" value="1"/>
</dbReference>
<proteinExistence type="predicted"/>
<dbReference type="SUPFAM" id="SSF90123">
    <property type="entry name" value="ABC transporter transmembrane region"/>
    <property type="match status" value="1"/>
</dbReference>
<keyword evidence="4" id="KW-0067">ATP-binding</keyword>
<evidence type="ECO:0000256" key="7">
    <source>
        <dbReference type="SAM" id="Phobius"/>
    </source>
</evidence>
<evidence type="ECO:0000259" key="9">
    <source>
        <dbReference type="PROSITE" id="PS50929"/>
    </source>
</evidence>
<dbReference type="Gene3D" id="3.40.50.300">
    <property type="entry name" value="P-loop containing nucleotide triphosphate hydrolases"/>
    <property type="match status" value="1"/>
</dbReference>
<dbReference type="InterPro" id="IPR039421">
    <property type="entry name" value="Type_1_exporter"/>
</dbReference>
<evidence type="ECO:0000256" key="3">
    <source>
        <dbReference type="ARBA" id="ARBA00022741"/>
    </source>
</evidence>
<dbReference type="GeneID" id="92814059"/>
<dbReference type="GO" id="GO:0016887">
    <property type="term" value="F:ATP hydrolysis activity"/>
    <property type="evidence" value="ECO:0007669"/>
    <property type="project" value="InterPro"/>
</dbReference>
<keyword evidence="12" id="KW-1185">Reference proteome</keyword>
<dbReference type="InterPro" id="IPR017871">
    <property type="entry name" value="ABC_transporter-like_CS"/>
</dbReference>
<dbReference type="PANTHER" id="PTHR24221">
    <property type="entry name" value="ATP-BINDING CASSETTE SUB-FAMILY B"/>
    <property type="match status" value="1"/>
</dbReference>
<dbReference type="PROSITE" id="PS50893">
    <property type="entry name" value="ABC_TRANSPORTER_2"/>
    <property type="match status" value="1"/>
</dbReference>
<protein>
    <submittedName>
        <fullName evidence="10">Thiol reductant ABC exporter subunit CydC</fullName>
    </submittedName>
</protein>
<dbReference type="GO" id="GO:0034040">
    <property type="term" value="F:ATPase-coupled lipid transmembrane transporter activity"/>
    <property type="evidence" value="ECO:0007669"/>
    <property type="project" value="TreeGrafter"/>
</dbReference>
<evidence type="ECO:0000256" key="6">
    <source>
        <dbReference type="ARBA" id="ARBA00023136"/>
    </source>
</evidence>
<evidence type="ECO:0000313" key="13">
    <source>
        <dbReference type="Proteomes" id="UP001288320"/>
    </source>
</evidence>
<dbReference type="GO" id="GO:0045454">
    <property type="term" value="P:cell redox homeostasis"/>
    <property type="evidence" value="ECO:0007669"/>
    <property type="project" value="InterPro"/>
</dbReference>
<evidence type="ECO:0000256" key="2">
    <source>
        <dbReference type="ARBA" id="ARBA00022692"/>
    </source>
</evidence>
<dbReference type="Proteomes" id="UP001288320">
    <property type="component" value="Unassembled WGS sequence"/>
</dbReference>
<evidence type="ECO:0000256" key="4">
    <source>
        <dbReference type="ARBA" id="ARBA00022840"/>
    </source>
</evidence>
<feature type="domain" description="ABC transporter" evidence="8">
    <location>
        <begin position="342"/>
        <end position="580"/>
    </location>
</feature>
<dbReference type="EMBL" id="JAWNFV010000006">
    <property type="protein sequence ID" value="MDY5140462.1"/>
    <property type="molecule type" value="Genomic_DNA"/>
</dbReference>
<feature type="transmembrane region" description="Helical" evidence="7">
    <location>
        <begin position="57"/>
        <end position="80"/>
    </location>
</feature>
<dbReference type="SMART" id="SM00382">
    <property type="entry name" value="AAA"/>
    <property type="match status" value="1"/>
</dbReference>
<sequence>MSTFPQDERRALIRALRLLRVDKGGFWGSVAAGAAGLSSSVALAAVSAWLITRASQMPPVLALGVATTSVRFFGVSKALLRYVNRIFSHRVTLYGMSNLRTAVYATLADSPTDVVTSVRRGDLLARTGRDVDSVGDVVVKAVQPGAVAGIVCLVSCLIVGILCPPIGLLLAGCLLISGILAPYLAMRGGRIAEEAQVRDETEISATALTMLDSAAELRVAGRVGAMEDVQEATEQRIFRHRDAAARPQALAIALDTLAMGIAVVGAILIGSRALDAGTLSATALAVCVLTPLAAFEATQGLGEAAIQLVRSAKAAQRILELLDRAQRSEEPEAPAPVAERGLHATDLIIGWPGGPDVAGPFELHVERGSSIAIVGHSGIGKSTLLYTLAGMLRPHAGSVRLDGHEVSTLDRRTVSHTLTLTAEDAHVFETTVLENLRVARPSVTEREAVELLVRAGLGTWLTQLPRGVHTLLGEDAATISGGERRRLLLARALASDAEFLLLDEPGEHLDPETADELIRDLLRAGKNSADPRTIILVTHRLTPLDAADEVIVITRDEGGIAHVSARGTHEELTERLASYAWAAKQE</sequence>
<dbReference type="PROSITE" id="PS00211">
    <property type="entry name" value="ABC_TRANSPORTER_1"/>
    <property type="match status" value="1"/>
</dbReference>
<keyword evidence="3" id="KW-0547">Nucleotide-binding</keyword>
<evidence type="ECO:0000256" key="5">
    <source>
        <dbReference type="ARBA" id="ARBA00022989"/>
    </source>
</evidence>
<dbReference type="InterPro" id="IPR036640">
    <property type="entry name" value="ABC1_TM_sf"/>
</dbReference>
<feature type="transmembrane region" description="Helical" evidence="7">
    <location>
        <begin position="145"/>
        <end position="162"/>
    </location>
</feature>
<keyword evidence="5 7" id="KW-1133">Transmembrane helix</keyword>
<dbReference type="Gene3D" id="1.20.1560.10">
    <property type="entry name" value="ABC transporter type 1, transmembrane domain"/>
    <property type="match status" value="1"/>
</dbReference>
<evidence type="ECO:0000313" key="10">
    <source>
        <dbReference type="EMBL" id="MDY5140462.1"/>
    </source>
</evidence>
<dbReference type="InterPro" id="IPR027417">
    <property type="entry name" value="P-loop_NTPase"/>
</dbReference>
<evidence type="ECO:0000259" key="8">
    <source>
        <dbReference type="PROSITE" id="PS50893"/>
    </source>
</evidence>
<gene>
    <name evidence="10" type="primary">cydC</name>
    <name evidence="10" type="ORF">R6G74_03930</name>
    <name evidence="11" type="ORF">R6P33_00540</name>
</gene>
<feature type="transmembrane region" description="Helical" evidence="7">
    <location>
        <begin position="26"/>
        <end position="51"/>
    </location>
</feature>
<dbReference type="InterPro" id="IPR014223">
    <property type="entry name" value="ABC_CydC/D"/>
</dbReference>
<dbReference type="PANTHER" id="PTHR24221:SF654">
    <property type="entry name" value="ATP-BINDING CASSETTE SUB-FAMILY B MEMBER 6"/>
    <property type="match status" value="1"/>
</dbReference>
<dbReference type="Pfam" id="PF00005">
    <property type="entry name" value="ABC_tran"/>
    <property type="match status" value="1"/>
</dbReference>
<comment type="subcellular location">
    <subcellularLocation>
        <location evidence="1">Cell membrane</location>
        <topology evidence="1">Multi-pass membrane protein</topology>
    </subcellularLocation>
</comment>
<accession>A0AAW9HBJ0</accession>
<name>A0AAW9HBJ0_9ACTO</name>
<keyword evidence="2 7" id="KW-0812">Transmembrane</keyword>
<dbReference type="SUPFAM" id="SSF52540">
    <property type="entry name" value="P-loop containing nucleoside triphosphate hydrolases"/>
    <property type="match status" value="1"/>
</dbReference>
<dbReference type="Proteomes" id="UP001284901">
    <property type="component" value="Unassembled WGS sequence"/>
</dbReference>
<dbReference type="InterPro" id="IPR003439">
    <property type="entry name" value="ABC_transporter-like_ATP-bd"/>
</dbReference>
<dbReference type="RefSeq" id="WP_087070880.1">
    <property type="nucleotide sequence ID" value="NZ_CAUPFC010000002.1"/>
</dbReference>
<dbReference type="InterPro" id="IPR003593">
    <property type="entry name" value="AAA+_ATPase"/>
</dbReference>
<comment type="caution">
    <text evidence="10">The sequence shown here is derived from an EMBL/GenBank/DDBJ whole genome shotgun (WGS) entry which is preliminary data.</text>
</comment>
<dbReference type="InterPro" id="IPR011527">
    <property type="entry name" value="ABC1_TM_dom"/>
</dbReference>
<reference evidence="10 12" key="1">
    <citation type="submission" date="2023-10" db="EMBL/GenBank/DDBJ databases">
        <title>Whole Genome based description of the genera Actinobaculum and Actinotignum reveals a complex phylogenetic relationship within the species included in the genus Actinotignum.</title>
        <authorList>
            <person name="Jensen C.S."/>
            <person name="Dargis R."/>
            <person name="Kemp M."/>
            <person name="Christensen J.J."/>
        </authorList>
    </citation>
    <scope>NUCLEOTIDE SEQUENCE</scope>
    <source>
        <strain evidence="11 12">SLA_B089</strain>
        <strain evidence="10">SLA_B245</strain>
    </source>
</reference>
<dbReference type="GO" id="GO:0034775">
    <property type="term" value="P:glutathione transmembrane transport"/>
    <property type="evidence" value="ECO:0007669"/>
    <property type="project" value="InterPro"/>
</dbReference>
<evidence type="ECO:0000313" key="11">
    <source>
        <dbReference type="EMBL" id="MDY5145510.1"/>
    </source>
</evidence>
<feature type="transmembrane region" description="Helical" evidence="7">
    <location>
        <begin position="249"/>
        <end position="270"/>
    </location>
</feature>
<dbReference type="AlphaFoldDB" id="A0AAW9HBJ0"/>
<dbReference type="PROSITE" id="PS50929">
    <property type="entry name" value="ABC_TM1F"/>
    <property type="match status" value="1"/>
</dbReference>